<dbReference type="EMBL" id="CAJOBA010035297">
    <property type="protein sequence ID" value="CAF4002041.1"/>
    <property type="molecule type" value="Genomic_DNA"/>
</dbReference>
<dbReference type="Proteomes" id="UP000677228">
    <property type="component" value="Unassembled WGS sequence"/>
</dbReference>
<comment type="caution">
    <text evidence="2">The sequence shown here is derived from an EMBL/GenBank/DDBJ whole genome shotgun (WGS) entry which is preliminary data.</text>
</comment>
<dbReference type="Proteomes" id="UP000682733">
    <property type="component" value="Unassembled WGS sequence"/>
</dbReference>
<feature type="non-terminal residue" evidence="2">
    <location>
        <position position="1"/>
    </location>
</feature>
<evidence type="ECO:0000313" key="2">
    <source>
        <dbReference type="EMBL" id="CAF4002041.1"/>
    </source>
</evidence>
<reference evidence="2" key="1">
    <citation type="submission" date="2021-02" db="EMBL/GenBank/DDBJ databases">
        <authorList>
            <person name="Nowell W R."/>
        </authorList>
    </citation>
    <scope>NUCLEOTIDE SEQUENCE</scope>
</reference>
<sequence>MVDQKIYAIKMENDEEVEYDENKEKGNQDYYADRRDSLTGRADLF</sequence>
<evidence type="ECO:0000313" key="3">
    <source>
        <dbReference type="Proteomes" id="UP000682733"/>
    </source>
</evidence>
<name>A0A8S2NI58_9BILA</name>
<gene>
    <name evidence="1" type="ORF">OVA965_LOCUS23536</name>
    <name evidence="2" type="ORF">TMI583_LOCUS24256</name>
</gene>
<organism evidence="2 3">
    <name type="scientific">Didymodactylos carnosus</name>
    <dbReference type="NCBI Taxonomy" id="1234261"/>
    <lineage>
        <taxon>Eukaryota</taxon>
        <taxon>Metazoa</taxon>
        <taxon>Spiralia</taxon>
        <taxon>Gnathifera</taxon>
        <taxon>Rotifera</taxon>
        <taxon>Eurotatoria</taxon>
        <taxon>Bdelloidea</taxon>
        <taxon>Philodinida</taxon>
        <taxon>Philodinidae</taxon>
        <taxon>Didymodactylos</taxon>
    </lineage>
</organism>
<evidence type="ECO:0000313" key="1">
    <source>
        <dbReference type="EMBL" id="CAF1191603.1"/>
    </source>
</evidence>
<proteinExistence type="predicted"/>
<dbReference type="AlphaFoldDB" id="A0A8S2NI58"/>
<accession>A0A8S2NI58</accession>
<dbReference type="EMBL" id="CAJNOK010013767">
    <property type="protein sequence ID" value="CAF1191603.1"/>
    <property type="molecule type" value="Genomic_DNA"/>
</dbReference>
<protein>
    <submittedName>
        <fullName evidence="2">Uncharacterized protein</fullName>
    </submittedName>
</protein>